<keyword evidence="10" id="KW-1185">Reference proteome</keyword>
<dbReference type="InterPro" id="IPR004680">
    <property type="entry name" value="Cit_transptr-like_dom"/>
</dbReference>
<keyword evidence="2" id="KW-0813">Transport</keyword>
<feature type="transmembrane region" description="Helical" evidence="7">
    <location>
        <begin position="504"/>
        <end position="530"/>
    </location>
</feature>
<dbReference type="InterPro" id="IPR006037">
    <property type="entry name" value="RCK_C"/>
</dbReference>
<feature type="transmembrane region" description="Helical" evidence="7">
    <location>
        <begin position="80"/>
        <end position="100"/>
    </location>
</feature>
<feature type="transmembrane region" description="Helical" evidence="7">
    <location>
        <begin position="562"/>
        <end position="582"/>
    </location>
</feature>
<dbReference type="AlphaFoldDB" id="M0CJX9"/>
<dbReference type="EMBL" id="AOIS01000013">
    <property type="protein sequence ID" value="ELZ22943.1"/>
    <property type="molecule type" value="Genomic_DNA"/>
</dbReference>
<gene>
    <name evidence="9" type="ORF">C477_03974</name>
</gene>
<organism evidence="9 10">
    <name type="scientific">Haloterrigena salina JCM 13891</name>
    <dbReference type="NCBI Taxonomy" id="1227488"/>
    <lineage>
        <taxon>Archaea</taxon>
        <taxon>Methanobacteriati</taxon>
        <taxon>Methanobacteriota</taxon>
        <taxon>Stenosarchaea group</taxon>
        <taxon>Halobacteria</taxon>
        <taxon>Halobacteriales</taxon>
        <taxon>Natrialbaceae</taxon>
        <taxon>Haloterrigena</taxon>
    </lineage>
</organism>
<evidence type="ECO:0000256" key="3">
    <source>
        <dbReference type="ARBA" id="ARBA00022692"/>
    </source>
</evidence>
<keyword evidence="4" id="KW-0677">Repeat</keyword>
<evidence type="ECO:0000256" key="6">
    <source>
        <dbReference type="ARBA" id="ARBA00023136"/>
    </source>
</evidence>
<feature type="transmembrane region" description="Helical" evidence="7">
    <location>
        <begin position="536"/>
        <end position="555"/>
    </location>
</feature>
<proteinExistence type="predicted"/>
<evidence type="ECO:0000259" key="8">
    <source>
        <dbReference type="PROSITE" id="PS51202"/>
    </source>
</evidence>
<feature type="transmembrane region" description="Helical" evidence="7">
    <location>
        <begin position="478"/>
        <end position="497"/>
    </location>
</feature>
<dbReference type="PANTHER" id="PTHR43652:SF2">
    <property type="entry name" value="BASIC AMINO ACID ANTIPORTER YFCC-RELATED"/>
    <property type="match status" value="1"/>
</dbReference>
<dbReference type="GO" id="GO:0005886">
    <property type="term" value="C:plasma membrane"/>
    <property type="evidence" value="ECO:0007669"/>
    <property type="project" value="TreeGrafter"/>
</dbReference>
<feature type="transmembrane region" description="Helical" evidence="7">
    <location>
        <begin position="434"/>
        <end position="466"/>
    </location>
</feature>
<feature type="transmembrane region" description="Helical" evidence="7">
    <location>
        <begin position="208"/>
        <end position="231"/>
    </location>
</feature>
<evidence type="ECO:0000256" key="2">
    <source>
        <dbReference type="ARBA" id="ARBA00022448"/>
    </source>
</evidence>
<dbReference type="STRING" id="1227488.C477_03974"/>
<name>M0CJX9_9EURY</name>
<dbReference type="PROSITE" id="PS51202">
    <property type="entry name" value="RCK_C"/>
    <property type="match status" value="2"/>
</dbReference>
<comment type="subcellular location">
    <subcellularLocation>
        <location evidence="1">Membrane</location>
        <topology evidence="1">Multi-pass membrane protein</topology>
    </subcellularLocation>
</comment>
<dbReference type="eggNOG" id="arCOG00237">
    <property type="taxonomic scope" value="Archaea"/>
</dbReference>
<evidence type="ECO:0000256" key="4">
    <source>
        <dbReference type="ARBA" id="ARBA00022737"/>
    </source>
</evidence>
<feature type="transmembrane region" description="Helical" evidence="7">
    <location>
        <begin position="23"/>
        <end position="43"/>
    </location>
</feature>
<feature type="domain" description="RCK C-terminal" evidence="8">
    <location>
        <begin position="330"/>
        <end position="416"/>
    </location>
</feature>
<dbReference type="PANTHER" id="PTHR43652">
    <property type="entry name" value="BASIC AMINO ACID ANTIPORTER YFCC-RELATED"/>
    <property type="match status" value="1"/>
</dbReference>
<evidence type="ECO:0000256" key="1">
    <source>
        <dbReference type="ARBA" id="ARBA00004141"/>
    </source>
</evidence>
<evidence type="ECO:0000256" key="5">
    <source>
        <dbReference type="ARBA" id="ARBA00022989"/>
    </source>
</evidence>
<dbReference type="InterPro" id="IPR036721">
    <property type="entry name" value="RCK_C_sf"/>
</dbReference>
<dbReference type="GO" id="GO:0006813">
    <property type="term" value="P:potassium ion transport"/>
    <property type="evidence" value="ECO:0007669"/>
    <property type="project" value="InterPro"/>
</dbReference>
<sequence>MGCDIRMTAPVALAQDLAIRPELTTDVLVVFGVVALALALFVTERLPIDVTAISLIVILVVLEPWTGVDPETGISGFANEATITVLAMLILSGGISRTGLVQELGRRMAAFAGESLRKQLFATVGATAPVSGFLNNTPVVALLVPVVTDVANRGNTSPSKLLIPLSYASQVGGMLTLIGTSTNILASDISARLGSEYPELHRFSMFEFTQLGVIVVITGSLYLIFVGHYLLPERVPPRADYLEEYDVGDYIADVAVVPGSPLVGETVGEATDRFGPEIDVVQVVRDENRSVAPRQSTHLTEGDVLVVRTNRDAITTLEDAEGVELVGRSDSTATLSPDGESGIVTELVVALDSQLIGERLDPESFREEFGAAVLGLRRHGALVGERIVGRRLDVGDTLLIQAPPDTLDRLSRRDGVIVAREPPRSEYRADKAPVAVAIMIGVVAIAALEIYPILITALAGVVAMVVTGVLEPNELYDAVEWDIIFLLAGVIPLGVALEDSGAAALLAFAIVEAAGLLPTIAVLWVFYMFTALLTNVISNNASVVLLIPVAAAAAAGIDANPFAFVLAVTFAASTAFLGPIGYQTNLFVYGPGGYRFSDYARIGAPLQVLLSVVTVLGIAVLWGV</sequence>
<dbReference type="CDD" id="cd01115">
    <property type="entry name" value="SLC13_permease"/>
    <property type="match status" value="1"/>
</dbReference>
<feature type="domain" description="RCK C-terminal" evidence="8">
    <location>
        <begin position="239"/>
        <end position="323"/>
    </location>
</feature>
<dbReference type="Pfam" id="PF02080">
    <property type="entry name" value="TrkA_C"/>
    <property type="match status" value="1"/>
</dbReference>
<evidence type="ECO:0000313" key="10">
    <source>
        <dbReference type="Proteomes" id="UP000011657"/>
    </source>
</evidence>
<feature type="transmembrane region" description="Helical" evidence="7">
    <location>
        <begin position="50"/>
        <end position="68"/>
    </location>
</feature>
<dbReference type="Gene3D" id="3.30.70.1450">
    <property type="entry name" value="Regulator of K+ conductance, C-terminal domain"/>
    <property type="match status" value="2"/>
</dbReference>
<keyword evidence="6 7" id="KW-0472">Membrane</keyword>
<feature type="transmembrane region" description="Helical" evidence="7">
    <location>
        <begin position="602"/>
        <end position="622"/>
    </location>
</feature>
<protein>
    <submittedName>
        <fullName evidence="9">Citrate transporter</fullName>
    </submittedName>
</protein>
<feature type="transmembrane region" description="Helical" evidence="7">
    <location>
        <begin position="120"/>
        <end position="144"/>
    </location>
</feature>
<dbReference type="GO" id="GO:0008324">
    <property type="term" value="F:monoatomic cation transmembrane transporter activity"/>
    <property type="evidence" value="ECO:0007669"/>
    <property type="project" value="InterPro"/>
</dbReference>
<comment type="caution">
    <text evidence="9">The sequence shown here is derived from an EMBL/GenBank/DDBJ whole genome shotgun (WGS) entry which is preliminary data.</text>
</comment>
<dbReference type="InterPro" id="IPR051679">
    <property type="entry name" value="DASS-Related_Transporters"/>
</dbReference>
<dbReference type="Pfam" id="PF03600">
    <property type="entry name" value="CitMHS"/>
    <property type="match status" value="1"/>
</dbReference>
<keyword evidence="5 7" id="KW-1133">Transmembrane helix</keyword>
<dbReference type="Proteomes" id="UP000011657">
    <property type="component" value="Unassembled WGS sequence"/>
</dbReference>
<evidence type="ECO:0000256" key="7">
    <source>
        <dbReference type="SAM" id="Phobius"/>
    </source>
</evidence>
<reference evidence="9 10" key="1">
    <citation type="journal article" date="2014" name="PLoS Genet.">
        <title>Phylogenetically driven sequencing of extremely halophilic archaea reveals strategies for static and dynamic osmo-response.</title>
        <authorList>
            <person name="Becker E.A."/>
            <person name="Seitzer P.M."/>
            <person name="Tritt A."/>
            <person name="Larsen D."/>
            <person name="Krusor M."/>
            <person name="Yao A.I."/>
            <person name="Wu D."/>
            <person name="Madern D."/>
            <person name="Eisen J.A."/>
            <person name="Darling A.E."/>
            <person name="Facciotti M.T."/>
        </authorList>
    </citation>
    <scope>NUCLEOTIDE SEQUENCE [LARGE SCALE GENOMIC DNA]</scope>
    <source>
        <strain evidence="9 10">JCM 13891</strain>
    </source>
</reference>
<accession>M0CJX9</accession>
<dbReference type="SUPFAM" id="SSF116726">
    <property type="entry name" value="TrkA C-terminal domain-like"/>
    <property type="match status" value="2"/>
</dbReference>
<keyword evidence="3 7" id="KW-0812">Transmembrane</keyword>
<dbReference type="PATRIC" id="fig|1227488.3.peg.790"/>
<evidence type="ECO:0000313" key="9">
    <source>
        <dbReference type="EMBL" id="ELZ22943.1"/>
    </source>
</evidence>